<dbReference type="EMBL" id="NEVP01000015">
    <property type="protein sequence ID" value="OZI44158.1"/>
    <property type="molecule type" value="Genomic_DNA"/>
</dbReference>
<keyword evidence="2" id="KW-0472">Membrane</keyword>
<dbReference type="AlphaFoldDB" id="A0A261T3D2"/>
<dbReference type="OrthoDB" id="9950033at2"/>
<gene>
    <name evidence="3" type="ORF">CAL25_22725</name>
</gene>
<name>A0A261T3D2_9BORD</name>
<reference evidence="3 4" key="1">
    <citation type="submission" date="2017-05" db="EMBL/GenBank/DDBJ databases">
        <title>Complete and WGS of Bordetella genogroups.</title>
        <authorList>
            <person name="Spilker T."/>
            <person name="LiPuma J."/>
        </authorList>
    </citation>
    <scope>NUCLEOTIDE SEQUENCE [LARGE SCALE GENOMIC DNA]</scope>
    <source>
        <strain evidence="3 4">AU10456</strain>
    </source>
</reference>
<accession>A0A261T3D2</accession>
<evidence type="ECO:0000256" key="2">
    <source>
        <dbReference type="SAM" id="Phobius"/>
    </source>
</evidence>
<evidence type="ECO:0000256" key="1">
    <source>
        <dbReference type="SAM" id="MobiDB-lite"/>
    </source>
</evidence>
<evidence type="ECO:0000313" key="3">
    <source>
        <dbReference type="EMBL" id="OZI44158.1"/>
    </source>
</evidence>
<sequence>MEKREKRKIGKRWMFGALIVIGVGVAMSDLAYNRMKGDTAPAAIPCAVANQSGQPVEFRFGEAQPLRAEPGTTSTARDTGQCSYAARKGNDPVALEWRVADAQGAEGKWRQTTLAAKRPDDPAMLLLRFTEDKKAEARFADASEVPSAPANLDPALWTRGDWTKG</sequence>
<dbReference type="Proteomes" id="UP000216913">
    <property type="component" value="Unassembled WGS sequence"/>
</dbReference>
<keyword evidence="2" id="KW-0812">Transmembrane</keyword>
<evidence type="ECO:0000313" key="4">
    <source>
        <dbReference type="Proteomes" id="UP000216913"/>
    </source>
</evidence>
<comment type="caution">
    <text evidence="3">The sequence shown here is derived from an EMBL/GenBank/DDBJ whole genome shotgun (WGS) entry which is preliminary data.</text>
</comment>
<keyword evidence="2" id="KW-1133">Transmembrane helix</keyword>
<organism evidence="3 4">
    <name type="scientific">Bordetella genomosp. 5</name>
    <dbReference type="NCBI Taxonomy" id="1395608"/>
    <lineage>
        <taxon>Bacteria</taxon>
        <taxon>Pseudomonadati</taxon>
        <taxon>Pseudomonadota</taxon>
        <taxon>Betaproteobacteria</taxon>
        <taxon>Burkholderiales</taxon>
        <taxon>Alcaligenaceae</taxon>
        <taxon>Bordetella</taxon>
    </lineage>
</organism>
<protein>
    <submittedName>
        <fullName evidence="3">Uncharacterized protein</fullName>
    </submittedName>
</protein>
<feature type="transmembrane region" description="Helical" evidence="2">
    <location>
        <begin position="12"/>
        <end position="32"/>
    </location>
</feature>
<feature type="region of interest" description="Disordered" evidence="1">
    <location>
        <begin position="138"/>
        <end position="165"/>
    </location>
</feature>
<dbReference type="RefSeq" id="WP_094804173.1">
    <property type="nucleotide sequence ID" value="NZ_NEVP01000015.1"/>
</dbReference>
<proteinExistence type="predicted"/>
<keyword evidence="4" id="KW-1185">Reference proteome</keyword>